<keyword evidence="6" id="KW-1133">Transmembrane helix</keyword>
<keyword evidence="6" id="KW-0812">Transmembrane</keyword>
<dbReference type="PANTHER" id="PTHR10510">
    <property type="entry name" value="CYTOCHROME C OXIDASE POLYPEPTIDE 7A"/>
    <property type="match status" value="1"/>
</dbReference>
<proteinExistence type="inferred from homology"/>
<dbReference type="AlphaFoldDB" id="A0A1D2M3Q8"/>
<reference evidence="7 8" key="1">
    <citation type="journal article" date="2016" name="Genome Biol. Evol.">
        <title>Gene Family Evolution Reflects Adaptation to Soil Environmental Stressors in the Genome of the Collembolan Orchesella cincta.</title>
        <authorList>
            <person name="Faddeeva-Vakhrusheva A."/>
            <person name="Derks M.F."/>
            <person name="Anvar S.Y."/>
            <person name="Agamennone V."/>
            <person name="Suring W."/>
            <person name="Smit S."/>
            <person name="van Straalen N.M."/>
            <person name="Roelofs D."/>
        </authorList>
    </citation>
    <scope>NUCLEOTIDE SEQUENCE [LARGE SCALE GENOMIC DNA]</scope>
    <source>
        <tissue evidence="7">Mixed pool</tissue>
    </source>
</reference>
<keyword evidence="3" id="KW-0999">Mitochondrion inner membrane</keyword>
<accession>A0A1D2M3Q8</accession>
<dbReference type="GO" id="GO:0002082">
    <property type="term" value="P:regulation of oxidative phosphorylation"/>
    <property type="evidence" value="ECO:0007669"/>
    <property type="project" value="TreeGrafter"/>
</dbReference>
<name>A0A1D2M3Q8_ORCCI</name>
<dbReference type="InterPro" id="IPR003177">
    <property type="entry name" value="Cytc_oxidase_su7a_met"/>
</dbReference>
<keyword evidence="4" id="KW-0496">Mitochondrion</keyword>
<evidence type="ECO:0000256" key="6">
    <source>
        <dbReference type="SAM" id="Phobius"/>
    </source>
</evidence>
<dbReference type="PANTHER" id="PTHR10510:SF11">
    <property type="entry name" value="CYTOCHROME C OXIDASE SUBUNIT 7A, MITOCHONDRIAL"/>
    <property type="match status" value="1"/>
</dbReference>
<evidence type="ECO:0000256" key="4">
    <source>
        <dbReference type="ARBA" id="ARBA00023128"/>
    </source>
</evidence>
<protein>
    <submittedName>
        <fullName evidence="7">Cytochrome c oxidase subunit 7A-related protein, mitochondrial</fullName>
    </submittedName>
</protein>
<keyword evidence="8" id="KW-1185">Reference proteome</keyword>
<evidence type="ECO:0000313" key="7">
    <source>
        <dbReference type="EMBL" id="ODM87608.1"/>
    </source>
</evidence>
<dbReference type="GO" id="GO:0006123">
    <property type="term" value="P:mitochondrial electron transport, cytochrome c to oxygen"/>
    <property type="evidence" value="ECO:0007669"/>
    <property type="project" value="InterPro"/>
</dbReference>
<keyword evidence="5 6" id="KW-0472">Membrane</keyword>
<organism evidence="7 8">
    <name type="scientific">Orchesella cincta</name>
    <name type="common">Springtail</name>
    <name type="synonym">Podura cincta</name>
    <dbReference type="NCBI Taxonomy" id="48709"/>
    <lineage>
        <taxon>Eukaryota</taxon>
        <taxon>Metazoa</taxon>
        <taxon>Ecdysozoa</taxon>
        <taxon>Arthropoda</taxon>
        <taxon>Hexapoda</taxon>
        <taxon>Collembola</taxon>
        <taxon>Entomobryomorpha</taxon>
        <taxon>Entomobryoidea</taxon>
        <taxon>Orchesellidae</taxon>
        <taxon>Orchesellinae</taxon>
        <taxon>Orchesella</taxon>
    </lineage>
</organism>
<dbReference type="GO" id="GO:0045277">
    <property type="term" value="C:respiratory chain complex IV"/>
    <property type="evidence" value="ECO:0007669"/>
    <property type="project" value="InterPro"/>
</dbReference>
<evidence type="ECO:0000313" key="8">
    <source>
        <dbReference type="Proteomes" id="UP000094527"/>
    </source>
</evidence>
<dbReference type="Gene3D" id="4.10.91.10">
    <property type="entry name" value="Cytochrome c oxidase, subunit VIIa"/>
    <property type="match status" value="1"/>
</dbReference>
<dbReference type="Proteomes" id="UP000094527">
    <property type="component" value="Unassembled WGS sequence"/>
</dbReference>
<gene>
    <name evidence="7" type="ORF">Ocin01_19072</name>
</gene>
<comment type="subcellular location">
    <subcellularLocation>
        <location evidence="1">Mitochondrion inner membrane</location>
    </subcellularLocation>
</comment>
<dbReference type="SUPFAM" id="SSF81419">
    <property type="entry name" value="Mitochondrial cytochrome c oxidase subunit VIIa"/>
    <property type="match status" value="1"/>
</dbReference>
<comment type="caution">
    <text evidence="7">The sequence shown here is derived from an EMBL/GenBank/DDBJ whole genome shotgun (WGS) entry which is preliminary data.</text>
</comment>
<feature type="transmembrane region" description="Helical" evidence="6">
    <location>
        <begin position="91"/>
        <end position="112"/>
    </location>
</feature>
<dbReference type="OrthoDB" id="5966508at2759"/>
<comment type="similarity">
    <text evidence="2">Belongs to the cytochrome c oxidase VIIa family.</text>
</comment>
<dbReference type="GO" id="GO:0005743">
    <property type="term" value="C:mitochondrial inner membrane"/>
    <property type="evidence" value="ECO:0007669"/>
    <property type="project" value="UniProtKB-SubCell"/>
</dbReference>
<evidence type="ECO:0000256" key="1">
    <source>
        <dbReference type="ARBA" id="ARBA00004273"/>
    </source>
</evidence>
<evidence type="ECO:0000256" key="3">
    <source>
        <dbReference type="ARBA" id="ARBA00022792"/>
    </source>
</evidence>
<sequence length="119" mass="13064">MAYKFSNISGKIIGGAAQRIGQGIKASAPVEAPQIIFESSKVKFPTISSATMKPRKDGYGEMSPELLRKYAHFQAENNIPIHLKGGKKDVVLYYITLIGCAVGVAECFRYYYSAAPKRD</sequence>
<dbReference type="EMBL" id="LJIJ01004974">
    <property type="protein sequence ID" value="ODM87608.1"/>
    <property type="molecule type" value="Genomic_DNA"/>
</dbReference>
<evidence type="ECO:0000256" key="2">
    <source>
        <dbReference type="ARBA" id="ARBA00009331"/>
    </source>
</evidence>
<dbReference type="GO" id="GO:0097250">
    <property type="term" value="P:mitochondrial respirasome assembly"/>
    <property type="evidence" value="ECO:0007669"/>
    <property type="project" value="TreeGrafter"/>
</dbReference>
<dbReference type="InterPro" id="IPR036539">
    <property type="entry name" value="Cyt_c_oxidase_su7a_sf"/>
</dbReference>
<evidence type="ECO:0000256" key="5">
    <source>
        <dbReference type="ARBA" id="ARBA00023136"/>
    </source>
</evidence>